<protein>
    <submittedName>
        <fullName evidence="2">Uncharacterized protein</fullName>
    </submittedName>
</protein>
<dbReference type="RefSeq" id="XP_012207964.1">
    <property type="nucleotide sequence ID" value="XM_012352574.1"/>
</dbReference>
<dbReference type="VEuPathDB" id="FungiDB:SPRG_13200"/>
<evidence type="ECO:0000256" key="1">
    <source>
        <dbReference type="SAM" id="MobiDB-lite"/>
    </source>
</evidence>
<name>A0A067BSS8_SAPPC</name>
<organism evidence="2 3">
    <name type="scientific">Saprolegnia parasitica (strain CBS 223.65)</name>
    <dbReference type="NCBI Taxonomy" id="695850"/>
    <lineage>
        <taxon>Eukaryota</taxon>
        <taxon>Sar</taxon>
        <taxon>Stramenopiles</taxon>
        <taxon>Oomycota</taxon>
        <taxon>Saprolegniomycetes</taxon>
        <taxon>Saprolegniales</taxon>
        <taxon>Saprolegniaceae</taxon>
        <taxon>Saprolegnia</taxon>
    </lineage>
</organism>
<dbReference type="EMBL" id="KK583290">
    <property type="protein sequence ID" value="KDO21308.1"/>
    <property type="molecule type" value="Genomic_DNA"/>
</dbReference>
<dbReference type="GeneID" id="24135098"/>
<accession>A0A067BSS8</accession>
<proteinExistence type="predicted"/>
<dbReference type="AlphaFoldDB" id="A0A067BSS8"/>
<gene>
    <name evidence="2" type="ORF">SPRG_13200</name>
</gene>
<evidence type="ECO:0000313" key="3">
    <source>
        <dbReference type="Proteomes" id="UP000030745"/>
    </source>
</evidence>
<reference evidence="2 3" key="1">
    <citation type="journal article" date="2013" name="PLoS Genet.">
        <title>Distinctive expansion of potential virulence genes in the genome of the oomycete fish pathogen Saprolegnia parasitica.</title>
        <authorList>
            <person name="Jiang R.H."/>
            <person name="de Bruijn I."/>
            <person name="Haas B.J."/>
            <person name="Belmonte R."/>
            <person name="Lobach L."/>
            <person name="Christie J."/>
            <person name="van den Ackerveken G."/>
            <person name="Bottin A."/>
            <person name="Bulone V."/>
            <person name="Diaz-Moreno S.M."/>
            <person name="Dumas B."/>
            <person name="Fan L."/>
            <person name="Gaulin E."/>
            <person name="Govers F."/>
            <person name="Grenville-Briggs L.J."/>
            <person name="Horner N.R."/>
            <person name="Levin J.Z."/>
            <person name="Mammella M."/>
            <person name="Meijer H.J."/>
            <person name="Morris P."/>
            <person name="Nusbaum C."/>
            <person name="Oome S."/>
            <person name="Phillips A.J."/>
            <person name="van Rooyen D."/>
            <person name="Rzeszutek E."/>
            <person name="Saraiva M."/>
            <person name="Secombes C.J."/>
            <person name="Seidl M.F."/>
            <person name="Snel B."/>
            <person name="Stassen J.H."/>
            <person name="Sykes S."/>
            <person name="Tripathy S."/>
            <person name="van den Berg H."/>
            <person name="Vega-Arreguin J.C."/>
            <person name="Wawra S."/>
            <person name="Young S.K."/>
            <person name="Zeng Q."/>
            <person name="Dieguez-Uribeondo J."/>
            <person name="Russ C."/>
            <person name="Tyler B.M."/>
            <person name="van West P."/>
        </authorList>
    </citation>
    <scope>NUCLEOTIDE SEQUENCE [LARGE SCALE GENOMIC DNA]</scope>
    <source>
        <strain evidence="2 3">CBS 223.65</strain>
    </source>
</reference>
<dbReference type="OrthoDB" id="65298at2759"/>
<feature type="region of interest" description="Disordered" evidence="1">
    <location>
        <begin position="15"/>
        <end position="39"/>
    </location>
</feature>
<sequence>MRHGAKDVFLANGLASRLPATSGPSSPRGQPAPDSISSATLLERVQSYATTGTIDASGLAPLEVDVLFHVLHKLHDTFLKQYDCDEVKCDKTRKCPKCGVFRVQVLPSPDAEPTPDDVDMET</sequence>
<keyword evidence="3" id="KW-1185">Reference proteome</keyword>
<dbReference type="Proteomes" id="UP000030745">
    <property type="component" value="Unassembled WGS sequence"/>
</dbReference>
<evidence type="ECO:0000313" key="2">
    <source>
        <dbReference type="EMBL" id="KDO21308.1"/>
    </source>
</evidence>
<dbReference type="KEGG" id="spar:SPRG_13200"/>
<dbReference type="OMA" id="KQYDCDE"/>